<dbReference type="Proteomes" id="UP000516437">
    <property type="component" value="Chromosome 6"/>
</dbReference>
<reference evidence="2 3" key="1">
    <citation type="journal article" date="2019" name="Plant Biotechnol. J.">
        <title>The red bayberry genome and genetic basis of sex determination.</title>
        <authorList>
            <person name="Jia H.M."/>
            <person name="Jia H.J."/>
            <person name="Cai Q.L."/>
            <person name="Wang Y."/>
            <person name="Zhao H.B."/>
            <person name="Yang W.F."/>
            <person name="Wang G.Y."/>
            <person name="Li Y.H."/>
            <person name="Zhan D.L."/>
            <person name="Shen Y.T."/>
            <person name="Niu Q.F."/>
            <person name="Chang L."/>
            <person name="Qiu J."/>
            <person name="Zhao L."/>
            <person name="Xie H.B."/>
            <person name="Fu W.Y."/>
            <person name="Jin J."/>
            <person name="Li X.W."/>
            <person name="Jiao Y."/>
            <person name="Zhou C.C."/>
            <person name="Tu T."/>
            <person name="Chai C.Y."/>
            <person name="Gao J.L."/>
            <person name="Fan L.J."/>
            <person name="van de Weg E."/>
            <person name="Wang J.Y."/>
            <person name="Gao Z.S."/>
        </authorList>
    </citation>
    <scope>NUCLEOTIDE SEQUENCE [LARGE SCALE GENOMIC DNA]</scope>
    <source>
        <tissue evidence="2">Leaves</tissue>
    </source>
</reference>
<dbReference type="EMBL" id="RXIC02000024">
    <property type="protein sequence ID" value="KAB1210942.1"/>
    <property type="molecule type" value="Genomic_DNA"/>
</dbReference>
<protein>
    <recommendedName>
        <fullName evidence="1">SnoaL-like domain-containing protein</fullName>
    </recommendedName>
</protein>
<accession>A0A6A1VDK5</accession>
<organism evidence="2 3">
    <name type="scientific">Morella rubra</name>
    <name type="common">Chinese bayberry</name>
    <dbReference type="NCBI Taxonomy" id="262757"/>
    <lineage>
        <taxon>Eukaryota</taxon>
        <taxon>Viridiplantae</taxon>
        <taxon>Streptophyta</taxon>
        <taxon>Embryophyta</taxon>
        <taxon>Tracheophyta</taxon>
        <taxon>Spermatophyta</taxon>
        <taxon>Magnoliopsida</taxon>
        <taxon>eudicotyledons</taxon>
        <taxon>Gunneridae</taxon>
        <taxon>Pentapetalae</taxon>
        <taxon>rosids</taxon>
        <taxon>fabids</taxon>
        <taxon>Fagales</taxon>
        <taxon>Myricaceae</taxon>
        <taxon>Morella</taxon>
    </lineage>
</organism>
<gene>
    <name evidence="2" type="ORF">CJ030_MR6G019667</name>
</gene>
<dbReference type="InterPro" id="IPR032710">
    <property type="entry name" value="NTF2-like_dom_sf"/>
</dbReference>
<dbReference type="InterPro" id="IPR037401">
    <property type="entry name" value="SnoaL-like"/>
</dbReference>
<dbReference type="SUPFAM" id="SSF54427">
    <property type="entry name" value="NTF2-like"/>
    <property type="match status" value="1"/>
</dbReference>
<evidence type="ECO:0000313" key="2">
    <source>
        <dbReference type="EMBL" id="KAB1210942.1"/>
    </source>
</evidence>
<keyword evidence="3" id="KW-1185">Reference proteome</keyword>
<evidence type="ECO:0000259" key="1">
    <source>
        <dbReference type="Pfam" id="PF12680"/>
    </source>
</evidence>
<dbReference type="AlphaFoldDB" id="A0A6A1VDK5"/>
<dbReference type="Pfam" id="PF12680">
    <property type="entry name" value="SnoaL_2"/>
    <property type="match status" value="1"/>
</dbReference>
<dbReference type="OrthoDB" id="201750at2759"/>
<comment type="caution">
    <text evidence="2">The sequence shown here is derived from an EMBL/GenBank/DDBJ whole genome shotgun (WGS) entry which is preliminary data.</text>
</comment>
<dbReference type="Gene3D" id="3.10.450.50">
    <property type="match status" value="1"/>
</dbReference>
<name>A0A6A1VDK5_9ROSI</name>
<dbReference type="PANTHER" id="PTHR33698:SF3">
    <property type="entry name" value="OS09G0266000 PROTEIN"/>
    <property type="match status" value="1"/>
</dbReference>
<sequence length="263" mass="29189">MLMVLNSCFFYISPSPPLPHLANKIRLNSVSPCISNTGDSRTRGWVPRTVVRASSSENPAVAVALSPTSADGHDEEEEDVIESAADVVRNFYAGINAHDLTSVEDLIAENCVYEDLIFPRPFVGRKEILQFFKKFIDYVSIDLQFVIDDLSAEDSSAVGVTWHLEWKKKPFPFSKGCSFYRLEVKNQKRQIIYGRDSVEPAIKPGETALGVMACWGEAVAYVLSHLTLLMTLIHDMSRLTGQGGPWPPTLELLASLYNSSSCL</sequence>
<dbReference type="PANTHER" id="PTHR33698">
    <property type="entry name" value="NUCLEAR TRANSPORT FACTOR 2 (NTF2)-LIKE PROTEIN"/>
    <property type="match status" value="1"/>
</dbReference>
<proteinExistence type="predicted"/>
<evidence type="ECO:0000313" key="3">
    <source>
        <dbReference type="Proteomes" id="UP000516437"/>
    </source>
</evidence>
<feature type="domain" description="SnoaL-like" evidence="1">
    <location>
        <begin position="88"/>
        <end position="183"/>
    </location>
</feature>